<organism evidence="1 2">
    <name type="scientific">Candidatus Allofournierella merdipullorum</name>
    <dbReference type="NCBI Taxonomy" id="2838595"/>
    <lineage>
        <taxon>Bacteria</taxon>
        <taxon>Bacillati</taxon>
        <taxon>Bacillota</taxon>
        <taxon>Clostridia</taxon>
        <taxon>Eubacteriales</taxon>
        <taxon>Oscillospiraceae</taxon>
        <taxon>Allofournierella</taxon>
    </lineage>
</organism>
<proteinExistence type="predicted"/>
<dbReference type="AlphaFoldDB" id="A0A9D2IYA9"/>
<protein>
    <submittedName>
        <fullName evidence="1">Uncharacterized protein</fullName>
    </submittedName>
</protein>
<reference evidence="1" key="2">
    <citation type="submission" date="2021-04" db="EMBL/GenBank/DDBJ databases">
        <authorList>
            <person name="Gilroy R."/>
        </authorList>
    </citation>
    <scope>NUCLEOTIDE SEQUENCE</scope>
    <source>
        <strain evidence="1">ChiGjej4B4-18154</strain>
    </source>
</reference>
<reference evidence="1" key="1">
    <citation type="journal article" date="2021" name="PeerJ">
        <title>Extensive microbial diversity within the chicken gut microbiome revealed by metagenomics and culture.</title>
        <authorList>
            <person name="Gilroy R."/>
            <person name="Ravi A."/>
            <person name="Getino M."/>
            <person name="Pursley I."/>
            <person name="Horton D.L."/>
            <person name="Alikhan N.F."/>
            <person name="Baker D."/>
            <person name="Gharbi K."/>
            <person name="Hall N."/>
            <person name="Watson M."/>
            <person name="Adriaenssens E.M."/>
            <person name="Foster-Nyarko E."/>
            <person name="Jarju S."/>
            <person name="Secka A."/>
            <person name="Antonio M."/>
            <person name="Oren A."/>
            <person name="Chaudhuri R.R."/>
            <person name="La Ragione R."/>
            <person name="Hildebrand F."/>
            <person name="Pallen M.J."/>
        </authorList>
    </citation>
    <scope>NUCLEOTIDE SEQUENCE</scope>
    <source>
        <strain evidence="1">ChiGjej4B4-18154</strain>
    </source>
</reference>
<sequence>MYEYMKALYLRFFREPDCAELRQEIREARQELRARLGREDKRTLLRLTDGLSLLREETALESFAAGFQLAWGMARELEERGLYSFDQEESERIRYNKFRKLKSK</sequence>
<evidence type="ECO:0000313" key="2">
    <source>
        <dbReference type="Proteomes" id="UP000824035"/>
    </source>
</evidence>
<evidence type="ECO:0000313" key="1">
    <source>
        <dbReference type="EMBL" id="HIZ29768.1"/>
    </source>
</evidence>
<name>A0A9D2IYA9_9FIRM</name>
<dbReference type="InterPro" id="IPR049215">
    <property type="entry name" value="DUF6809"/>
</dbReference>
<dbReference type="Proteomes" id="UP000824035">
    <property type="component" value="Unassembled WGS sequence"/>
</dbReference>
<dbReference type="Pfam" id="PF20648">
    <property type="entry name" value="DUF6809"/>
    <property type="match status" value="1"/>
</dbReference>
<comment type="caution">
    <text evidence="1">The sequence shown here is derived from an EMBL/GenBank/DDBJ whole genome shotgun (WGS) entry which is preliminary data.</text>
</comment>
<accession>A0A9D2IYA9</accession>
<dbReference type="EMBL" id="DXBV01000012">
    <property type="protein sequence ID" value="HIZ29768.1"/>
    <property type="molecule type" value="Genomic_DNA"/>
</dbReference>
<gene>
    <name evidence="1" type="ORF">H9813_00840</name>
</gene>